<gene>
    <name evidence="3" type="ORF">METZ01_LOCUS73915</name>
</gene>
<dbReference type="InterPro" id="IPR012349">
    <property type="entry name" value="Split_barrel_FMN-bd"/>
</dbReference>
<reference evidence="3" key="1">
    <citation type="submission" date="2018-05" db="EMBL/GenBank/DDBJ databases">
        <authorList>
            <person name="Lanie J.A."/>
            <person name="Ng W.-L."/>
            <person name="Kazmierczak K.M."/>
            <person name="Andrzejewski T.M."/>
            <person name="Davidsen T.M."/>
            <person name="Wayne K.J."/>
            <person name="Tettelin H."/>
            <person name="Glass J.I."/>
            <person name="Rusch D."/>
            <person name="Podicherti R."/>
            <person name="Tsui H.-C.T."/>
            <person name="Winkler M.E."/>
        </authorList>
    </citation>
    <scope>NUCLEOTIDE SEQUENCE</scope>
</reference>
<protein>
    <recommendedName>
        <fullName evidence="2">Pyridoxamine 5'-phosphate oxidase N-terminal domain-containing protein</fullName>
    </recommendedName>
</protein>
<dbReference type="EMBL" id="UINC01005396">
    <property type="protein sequence ID" value="SVA21061.1"/>
    <property type="molecule type" value="Genomic_DNA"/>
</dbReference>
<dbReference type="PANTHER" id="PTHR35176">
    <property type="entry name" value="HEME OXYGENASE HI_0854-RELATED"/>
    <property type="match status" value="1"/>
</dbReference>
<dbReference type="NCBIfam" id="TIGR03618">
    <property type="entry name" value="Rv1155_F420"/>
    <property type="match status" value="1"/>
</dbReference>
<dbReference type="InterPro" id="IPR052019">
    <property type="entry name" value="F420H2_bilvrd_red/Heme_oxyg"/>
</dbReference>
<dbReference type="GO" id="GO:0005829">
    <property type="term" value="C:cytosol"/>
    <property type="evidence" value="ECO:0007669"/>
    <property type="project" value="TreeGrafter"/>
</dbReference>
<dbReference type="InterPro" id="IPR011576">
    <property type="entry name" value="Pyridox_Oxase_N"/>
</dbReference>
<evidence type="ECO:0000256" key="1">
    <source>
        <dbReference type="ARBA" id="ARBA00023002"/>
    </source>
</evidence>
<evidence type="ECO:0000259" key="2">
    <source>
        <dbReference type="Pfam" id="PF01243"/>
    </source>
</evidence>
<dbReference type="GO" id="GO:0070967">
    <property type="term" value="F:coenzyme F420 binding"/>
    <property type="evidence" value="ECO:0007669"/>
    <property type="project" value="TreeGrafter"/>
</dbReference>
<dbReference type="InterPro" id="IPR019920">
    <property type="entry name" value="F420-binding_dom_put"/>
</dbReference>
<sequence length="141" mass="15991">MDFSAAIPFLENNHRGVIGTQRANGATHSSIVVCGVFQNKAAFVSVYPKSQKIVNLRRNPLCTILAVTDNWREYVVIEGEAELIDYHNTNESKMRPLLREVYMACSDSPHPNWEEYDEAMVKQHAVIVLVEPEKVYGLLRS</sequence>
<dbReference type="Gene3D" id="2.30.110.10">
    <property type="entry name" value="Electron Transport, Fmn-binding Protein, Chain A"/>
    <property type="match status" value="1"/>
</dbReference>
<dbReference type="PANTHER" id="PTHR35176:SF2">
    <property type="entry name" value="F420H(2)-DEPENDENT REDUCTASE RV1155"/>
    <property type="match status" value="1"/>
</dbReference>
<feature type="domain" description="Pyridoxamine 5'-phosphate oxidase N-terminal" evidence="2">
    <location>
        <begin position="9"/>
        <end position="136"/>
    </location>
</feature>
<dbReference type="AlphaFoldDB" id="A0A381U001"/>
<name>A0A381U001_9ZZZZ</name>
<dbReference type="Pfam" id="PF01243">
    <property type="entry name" value="PNPOx_N"/>
    <property type="match status" value="1"/>
</dbReference>
<evidence type="ECO:0000313" key="3">
    <source>
        <dbReference type="EMBL" id="SVA21061.1"/>
    </source>
</evidence>
<dbReference type="GO" id="GO:0016627">
    <property type="term" value="F:oxidoreductase activity, acting on the CH-CH group of donors"/>
    <property type="evidence" value="ECO:0007669"/>
    <property type="project" value="TreeGrafter"/>
</dbReference>
<dbReference type="SUPFAM" id="SSF50475">
    <property type="entry name" value="FMN-binding split barrel"/>
    <property type="match status" value="1"/>
</dbReference>
<keyword evidence="1" id="KW-0560">Oxidoreductase</keyword>
<accession>A0A381U001</accession>
<organism evidence="3">
    <name type="scientific">marine metagenome</name>
    <dbReference type="NCBI Taxonomy" id="408172"/>
    <lineage>
        <taxon>unclassified sequences</taxon>
        <taxon>metagenomes</taxon>
        <taxon>ecological metagenomes</taxon>
    </lineage>
</organism>
<proteinExistence type="predicted"/>